<dbReference type="EMBL" id="SMSJ01000044">
    <property type="protein sequence ID" value="TDH60117.1"/>
    <property type="molecule type" value="Genomic_DNA"/>
</dbReference>
<dbReference type="PIRSF" id="PIRSF017082">
    <property type="entry name" value="YflP"/>
    <property type="match status" value="1"/>
</dbReference>
<dbReference type="InterPro" id="IPR042100">
    <property type="entry name" value="Bug_dom1"/>
</dbReference>
<sequence>MLSRRQLPALALALGAALPGPARAAYPDRPVRIIVPFAPGGGTDIIARVMSEGMARELGQPVIVDNKPGAGTLIGNDLVAKSAPDGYTLLLGSFAFAVLPSIQPKLPYASNAAFDPVMLIGRSPNVLLVNATKGIGNLAALLAAARKDPGALTYASFGNATSAHLAGALFSHLAQVELTHVPYRGSGPALTDLLAGRVDMLFATAATVAGATSGGRLRAIAVTSAERSAAFPGIPTIAEAGVPGYASEGWYGLYAPAGTPRETIERLNVAANQAIRTETFQRQVAEEGLSIAGGPPARLAEYVRTEETRWREVVQRANITAE</sequence>
<dbReference type="PANTHER" id="PTHR42928:SF5">
    <property type="entry name" value="BLR1237 PROTEIN"/>
    <property type="match status" value="1"/>
</dbReference>
<keyword evidence="4" id="KW-1185">Reference proteome</keyword>
<feature type="signal peptide" evidence="2">
    <location>
        <begin position="1"/>
        <end position="24"/>
    </location>
</feature>
<dbReference type="Gene3D" id="3.40.190.150">
    <property type="entry name" value="Bordetella uptake gene, domain 1"/>
    <property type="match status" value="1"/>
</dbReference>
<dbReference type="Pfam" id="PF03401">
    <property type="entry name" value="TctC"/>
    <property type="match status" value="1"/>
</dbReference>
<dbReference type="CDD" id="cd13578">
    <property type="entry name" value="PBP2_Bug27"/>
    <property type="match status" value="1"/>
</dbReference>
<dbReference type="AlphaFoldDB" id="A0A4R5QCQ5"/>
<reference evidence="3 4" key="1">
    <citation type="journal article" date="2016" name="J. Microbiol.">
        <title>Dankookia rubra gen. nov., sp. nov., an alphaproteobacterium isolated from sediment of a shallow stream.</title>
        <authorList>
            <person name="Kim W.H."/>
            <person name="Kim D.H."/>
            <person name="Kang K."/>
            <person name="Ahn T.Y."/>
        </authorList>
    </citation>
    <scope>NUCLEOTIDE SEQUENCE [LARGE SCALE GENOMIC DNA]</scope>
    <source>
        <strain evidence="3 4">JCM30602</strain>
    </source>
</reference>
<dbReference type="OrthoDB" id="7250553at2"/>
<protein>
    <submittedName>
        <fullName evidence="3">Tripartite tricarboxylate transporter substrate binding protein</fullName>
    </submittedName>
</protein>
<dbReference type="Proteomes" id="UP000295096">
    <property type="component" value="Unassembled WGS sequence"/>
</dbReference>
<organism evidence="3 4">
    <name type="scientific">Dankookia rubra</name>
    <dbReference type="NCBI Taxonomy" id="1442381"/>
    <lineage>
        <taxon>Bacteria</taxon>
        <taxon>Pseudomonadati</taxon>
        <taxon>Pseudomonadota</taxon>
        <taxon>Alphaproteobacteria</taxon>
        <taxon>Acetobacterales</taxon>
        <taxon>Roseomonadaceae</taxon>
        <taxon>Dankookia</taxon>
    </lineage>
</organism>
<dbReference type="RefSeq" id="WP_133291046.1">
    <property type="nucleotide sequence ID" value="NZ_SMSJ01000044.1"/>
</dbReference>
<proteinExistence type="inferred from homology"/>
<evidence type="ECO:0000256" key="2">
    <source>
        <dbReference type="SAM" id="SignalP"/>
    </source>
</evidence>
<evidence type="ECO:0000313" key="4">
    <source>
        <dbReference type="Proteomes" id="UP000295096"/>
    </source>
</evidence>
<dbReference type="Gene3D" id="3.40.190.10">
    <property type="entry name" value="Periplasmic binding protein-like II"/>
    <property type="match status" value="1"/>
</dbReference>
<feature type="chain" id="PRO_5020281959" evidence="2">
    <location>
        <begin position="25"/>
        <end position="322"/>
    </location>
</feature>
<dbReference type="InterPro" id="IPR005064">
    <property type="entry name" value="BUG"/>
</dbReference>
<name>A0A4R5QCQ5_9PROT</name>
<dbReference type="SUPFAM" id="SSF53850">
    <property type="entry name" value="Periplasmic binding protein-like II"/>
    <property type="match status" value="1"/>
</dbReference>
<accession>A0A4R5QCQ5</accession>
<evidence type="ECO:0000256" key="1">
    <source>
        <dbReference type="ARBA" id="ARBA00006987"/>
    </source>
</evidence>
<comment type="caution">
    <text evidence="3">The sequence shown here is derived from an EMBL/GenBank/DDBJ whole genome shotgun (WGS) entry which is preliminary data.</text>
</comment>
<gene>
    <name evidence="3" type="ORF">E2C06_23565</name>
</gene>
<keyword evidence="2" id="KW-0732">Signal</keyword>
<comment type="similarity">
    <text evidence="1">Belongs to the UPF0065 (bug) family.</text>
</comment>
<evidence type="ECO:0000313" key="3">
    <source>
        <dbReference type="EMBL" id="TDH60117.1"/>
    </source>
</evidence>
<dbReference type="PANTHER" id="PTHR42928">
    <property type="entry name" value="TRICARBOXYLATE-BINDING PROTEIN"/>
    <property type="match status" value="1"/>
</dbReference>